<dbReference type="Proteomes" id="UP000664277">
    <property type="component" value="Unassembled WGS sequence"/>
</dbReference>
<organism evidence="2 3">
    <name type="scientific">Candidatus Obscuribacter phosphatis</name>
    <dbReference type="NCBI Taxonomy" id="1906157"/>
    <lineage>
        <taxon>Bacteria</taxon>
        <taxon>Bacillati</taxon>
        <taxon>Candidatus Melainabacteria</taxon>
        <taxon>Candidatus Obscuribacterales</taxon>
        <taxon>Candidatus Obscuribacteraceae</taxon>
        <taxon>Candidatus Obscuribacter</taxon>
    </lineage>
</organism>
<feature type="signal peptide" evidence="1">
    <location>
        <begin position="1"/>
        <end position="30"/>
    </location>
</feature>
<sequence length="186" mass="20878">MNGRSLKIKPLSKRLSVVLGLATLTYTGSASLSAEIAPDAWQIRGAEDANFGQIRSEYRHQPDIWDDIGRNPYSRVRKISIFSLYGDPKNHLGQMVGVIGYLSRTKGCESNALLYLYPTLESYELGHTREALKIELNPHFKGIEKFESGKRIEAIGNFKTNEQGKFEQSFGSLNDASIRIVTPKNR</sequence>
<comment type="caution">
    <text evidence="2">The sequence shown here is derived from an EMBL/GenBank/DDBJ whole genome shotgun (WGS) entry which is preliminary data.</text>
</comment>
<accession>A0A8J7PFX5</accession>
<protein>
    <submittedName>
        <fullName evidence="2">Uncharacterized protein</fullName>
    </submittedName>
</protein>
<keyword evidence="1" id="KW-0732">Signal</keyword>
<dbReference type="AlphaFoldDB" id="A0A8J7PFX5"/>
<gene>
    <name evidence="2" type="ORF">J0M35_10065</name>
</gene>
<reference evidence="2" key="1">
    <citation type="submission" date="2021-02" db="EMBL/GenBank/DDBJ databases">
        <title>Genome-Resolved Metagenomics of a Microbial Community Performing Photosynthetic Biological Nutrient Removal.</title>
        <authorList>
            <person name="Mcdaniel E.A."/>
        </authorList>
    </citation>
    <scope>NUCLEOTIDE SEQUENCE</scope>
    <source>
        <strain evidence="2">UWPOB_OBS1</strain>
    </source>
</reference>
<evidence type="ECO:0000256" key="1">
    <source>
        <dbReference type="SAM" id="SignalP"/>
    </source>
</evidence>
<name>A0A8J7PFX5_9BACT</name>
<dbReference type="EMBL" id="JAFLCK010000012">
    <property type="protein sequence ID" value="MBN8660698.1"/>
    <property type="molecule type" value="Genomic_DNA"/>
</dbReference>
<proteinExistence type="predicted"/>
<evidence type="ECO:0000313" key="3">
    <source>
        <dbReference type="Proteomes" id="UP000664277"/>
    </source>
</evidence>
<evidence type="ECO:0000313" key="2">
    <source>
        <dbReference type="EMBL" id="MBN8660698.1"/>
    </source>
</evidence>
<feature type="chain" id="PRO_5035300687" evidence="1">
    <location>
        <begin position="31"/>
        <end position="186"/>
    </location>
</feature>